<keyword evidence="5" id="KW-1185">Reference proteome</keyword>
<evidence type="ECO:0008006" key="6">
    <source>
        <dbReference type="Google" id="ProtNLM"/>
    </source>
</evidence>
<gene>
    <name evidence="4" type="ORF">Sya03_19230</name>
</gene>
<feature type="region of interest" description="Disordered" evidence="1">
    <location>
        <begin position="120"/>
        <end position="231"/>
    </location>
</feature>
<dbReference type="AlphaFoldDB" id="A0A8J3Y669"/>
<keyword evidence="2" id="KW-0472">Membrane</keyword>
<organism evidence="4 5">
    <name type="scientific">Spirilliplanes yamanashiensis</name>
    <dbReference type="NCBI Taxonomy" id="42233"/>
    <lineage>
        <taxon>Bacteria</taxon>
        <taxon>Bacillati</taxon>
        <taxon>Actinomycetota</taxon>
        <taxon>Actinomycetes</taxon>
        <taxon>Micromonosporales</taxon>
        <taxon>Micromonosporaceae</taxon>
        <taxon>Spirilliplanes</taxon>
    </lineage>
</organism>
<keyword evidence="3" id="KW-0732">Signal</keyword>
<protein>
    <recommendedName>
        <fullName evidence="6">PEGA domain-containing protein</fullName>
    </recommendedName>
</protein>
<dbReference type="RefSeq" id="WP_203937878.1">
    <property type="nucleotide sequence ID" value="NZ_BAAAGJ010000012.1"/>
</dbReference>
<name>A0A8J3Y669_9ACTN</name>
<dbReference type="EMBL" id="BOOY01000012">
    <property type="protein sequence ID" value="GIJ02571.1"/>
    <property type="molecule type" value="Genomic_DNA"/>
</dbReference>
<reference evidence="4" key="1">
    <citation type="submission" date="2021-01" db="EMBL/GenBank/DDBJ databases">
        <title>Whole genome shotgun sequence of Spirilliplanes yamanashiensis NBRC 15828.</title>
        <authorList>
            <person name="Komaki H."/>
            <person name="Tamura T."/>
        </authorList>
    </citation>
    <scope>NUCLEOTIDE SEQUENCE</scope>
    <source>
        <strain evidence="4">NBRC 15828</strain>
    </source>
</reference>
<sequence length="309" mass="30144">MAPQFRHRAAVLAVLAAAPVVALSVFAGGAADAATESGEQIVFNGGGLLGLSCVARPDVRSITVPADSTVRVVNRTGYRARLLLDGATQGEIQNESSAEVLFRRGPVTLKLKPSCVLSEESRTVRVSVEPARAEPTPSPEAPAAAGDPEPAPSVSAPAPGTLPDGGGTSGGTGVRGGMPNAVPGPQRSSGAGLPDSGLSGGSGGTAARPGATAQAGRPVVVPGMPPGENPLLVPGPPTLDLSPAGAPDGGLPTAADGSMAAEPVAALDPLTETGPVGLLAIIATVCAAGVTAGAIRAIVSQRANRATMV</sequence>
<evidence type="ECO:0000313" key="4">
    <source>
        <dbReference type="EMBL" id="GIJ02571.1"/>
    </source>
</evidence>
<feature type="transmembrane region" description="Helical" evidence="2">
    <location>
        <begin position="276"/>
        <end position="299"/>
    </location>
</feature>
<evidence type="ECO:0000313" key="5">
    <source>
        <dbReference type="Proteomes" id="UP000652013"/>
    </source>
</evidence>
<evidence type="ECO:0000256" key="3">
    <source>
        <dbReference type="SAM" id="SignalP"/>
    </source>
</evidence>
<accession>A0A8J3Y669</accession>
<feature type="chain" id="PRO_5039300179" description="PEGA domain-containing protein" evidence="3">
    <location>
        <begin position="28"/>
        <end position="309"/>
    </location>
</feature>
<feature type="compositionally biased region" description="Gly residues" evidence="1">
    <location>
        <begin position="163"/>
        <end position="176"/>
    </location>
</feature>
<feature type="compositionally biased region" description="Low complexity" evidence="1">
    <location>
        <begin position="188"/>
        <end position="197"/>
    </location>
</feature>
<feature type="compositionally biased region" description="Low complexity" evidence="1">
    <location>
        <begin position="129"/>
        <end position="162"/>
    </location>
</feature>
<evidence type="ECO:0000256" key="2">
    <source>
        <dbReference type="SAM" id="Phobius"/>
    </source>
</evidence>
<keyword evidence="2" id="KW-0812">Transmembrane</keyword>
<dbReference type="Proteomes" id="UP000652013">
    <property type="component" value="Unassembled WGS sequence"/>
</dbReference>
<feature type="signal peptide" evidence="3">
    <location>
        <begin position="1"/>
        <end position="27"/>
    </location>
</feature>
<comment type="caution">
    <text evidence="4">The sequence shown here is derived from an EMBL/GenBank/DDBJ whole genome shotgun (WGS) entry which is preliminary data.</text>
</comment>
<keyword evidence="2" id="KW-1133">Transmembrane helix</keyword>
<evidence type="ECO:0000256" key="1">
    <source>
        <dbReference type="SAM" id="MobiDB-lite"/>
    </source>
</evidence>
<proteinExistence type="predicted"/>